<sequence length="156" mass="17190">MAHRNAMDAAERSRKNPDFPPSSVSFCLAFALLTLDIGGGRCHCKLTRGVDEISTKVSFWSTRQCKTQTVEVVVVGTTESALPVPALDLKRPQLYAQPWMRQYRQSLSQTTRGEEVCASCQRHVTTAGHHGNTCLCVVSSVPVPGDRSSTIRPIFR</sequence>
<dbReference type="EMBL" id="JAGMWT010000009">
    <property type="protein sequence ID" value="KAH7122331.1"/>
    <property type="molecule type" value="Genomic_DNA"/>
</dbReference>
<reference evidence="1" key="1">
    <citation type="journal article" date="2021" name="Nat. Commun.">
        <title>Genetic determinants of endophytism in the Arabidopsis root mycobiome.</title>
        <authorList>
            <person name="Mesny F."/>
            <person name="Miyauchi S."/>
            <person name="Thiergart T."/>
            <person name="Pickel B."/>
            <person name="Atanasova L."/>
            <person name="Karlsson M."/>
            <person name="Huettel B."/>
            <person name="Barry K.W."/>
            <person name="Haridas S."/>
            <person name="Chen C."/>
            <person name="Bauer D."/>
            <person name="Andreopoulos W."/>
            <person name="Pangilinan J."/>
            <person name="LaButti K."/>
            <person name="Riley R."/>
            <person name="Lipzen A."/>
            <person name="Clum A."/>
            <person name="Drula E."/>
            <person name="Henrissat B."/>
            <person name="Kohler A."/>
            <person name="Grigoriev I.V."/>
            <person name="Martin F.M."/>
            <person name="Hacquard S."/>
        </authorList>
    </citation>
    <scope>NUCLEOTIDE SEQUENCE</scope>
    <source>
        <strain evidence="1">MPI-CAGE-CH-0243</strain>
    </source>
</reference>
<dbReference type="AlphaFoldDB" id="A0A9P9DNB5"/>
<comment type="caution">
    <text evidence="1">The sequence shown here is derived from an EMBL/GenBank/DDBJ whole genome shotgun (WGS) entry which is preliminary data.</text>
</comment>
<name>A0A9P9DNB5_9PLEO</name>
<gene>
    <name evidence="1" type="ORF">B0J11DRAFT_336124</name>
</gene>
<organism evidence="1 2">
    <name type="scientific">Dendryphion nanum</name>
    <dbReference type="NCBI Taxonomy" id="256645"/>
    <lineage>
        <taxon>Eukaryota</taxon>
        <taxon>Fungi</taxon>
        <taxon>Dikarya</taxon>
        <taxon>Ascomycota</taxon>
        <taxon>Pezizomycotina</taxon>
        <taxon>Dothideomycetes</taxon>
        <taxon>Pleosporomycetidae</taxon>
        <taxon>Pleosporales</taxon>
        <taxon>Torulaceae</taxon>
        <taxon>Dendryphion</taxon>
    </lineage>
</organism>
<protein>
    <submittedName>
        <fullName evidence="1">Uncharacterized protein</fullName>
    </submittedName>
</protein>
<proteinExistence type="predicted"/>
<dbReference type="Proteomes" id="UP000700596">
    <property type="component" value="Unassembled WGS sequence"/>
</dbReference>
<evidence type="ECO:0000313" key="2">
    <source>
        <dbReference type="Proteomes" id="UP000700596"/>
    </source>
</evidence>
<evidence type="ECO:0000313" key="1">
    <source>
        <dbReference type="EMBL" id="KAH7122331.1"/>
    </source>
</evidence>
<keyword evidence="2" id="KW-1185">Reference proteome</keyword>
<accession>A0A9P9DNB5</accession>